<keyword evidence="5" id="KW-1185">Reference proteome</keyword>
<name>A0ABZ2KVD4_9BACT</name>
<evidence type="ECO:0000259" key="3">
    <source>
        <dbReference type="PROSITE" id="PS50977"/>
    </source>
</evidence>
<evidence type="ECO:0000256" key="1">
    <source>
        <dbReference type="ARBA" id="ARBA00023125"/>
    </source>
</evidence>
<dbReference type="InterPro" id="IPR050624">
    <property type="entry name" value="HTH-type_Tx_Regulator"/>
</dbReference>
<evidence type="ECO:0000313" key="4">
    <source>
        <dbReference type="EMBL" id="WXB00267.1"/>
    </source>
</evidence>
<evidence type="ECO:0000256" key="2">
    <source>
        <dbReference type="PROSITE-ProRule" id="PRU00335"/>
    </source>
</evidence>
<dbReference type="EMBL" id="CP089982">
    <property type="protein sequence ID" value="WXB00267.1"/>
    <property type="molecule type" value="Genomic_DNA"/>
</dbReference>
<keyword evidence="1 2" id="KW-0238">DNA-binding</keyword>
<gene>
    <name evidence="4" type="ORF">LZC95_43000</name>
</gene>
<dbReference type="PROSITE" id="PS50977">
    <property type="entry name" value="HTH_TETR_2"/>
    <property type="match status" value="1"/>
</dbReference>
<organism evidence="4 5">
    <name type="scientific">Pendulispora brunnea</name>
    <dbReference type="NCBI Taxonomy" id="2905690"/>
    <lineage>
        <taxon>Bacteria</taxon>
        <taxon>Pseudomonadati</taxon>
        <taxon>Myxococcota</taxon>
        <taxon>Myxococcia</taxon>
        <taxon>Myxococcales</taxon>
        <taxon>Sorangiineae</taxon>
        <taxon>Pendulisporaceae</taxon>
        <taxon>Pendulispora</taxon>
    </lineage>
</organism>
<dbReference type="PRINTS" id="PR00455">
    <property type="entry name" value="HTHTETR"/>
</dbReference>
<sequence length="203" mass="22199">MVLAITRKESNELTRKRLVNGAIDLLREKGVAAATTGRIAKAAGIKQSSFYAHFADRDEVLEVAAAEIGGRVLEKLKRQHAKLDPADVSGSVRRAFRAMGTAFLSEPELTRIFLRHRSDDTSPLGRSFRRLLDRARVELKESFHLYGLAPRPVVAECYAEIIVASTLGLLEAVLDGRVHDADAALDVLGGVTFTALRALHEKG</sequence>
<feature type="domain" description="HTH tetR-type" evidence="3">
    <location>
        <begin position="12"/>
        <end position="72"/>
    </location>
</feature>
<proteinExistence type="predicted"/>
<reference evidence="4 5" key="1">
    <citation type="submission" date="2021-12" db="EMBL/GenBank/DDBJ databases">
        <title>Discovery of the Pendulisporaceae a myxobacterial family with distinct sporulation behavior and unique specialized metabolism.</title>
        <authorList>
            <person name="Garcia R."/>
            <person name="Popoff A."/>
            <person name="Bader C.D."/>
            <person name="Loehr J."/>
            <person name="Walesch S."/>
            <person name="Walt C."/>
            <person name="Boldt J."/>
            <person name="Bunk B."/>
            <person name="Haeckl F.J.F.P.J."/>
            <person name="Gunesch A.P."/>
            <person name="Birkelbach J."/>
            <person name="Nuebel U."/>
            <person name="Pietschmann T."/>
            <person name="Bach T."/>
            <person name="Mueller R."/>
        </authorList>
    </citation>
    <scope>NUCLEOTIDE SEQUENCE [LARGE SCALE GENOMIC DNA]</scope>
    <source>
        <strain evidence="4 5">MSr12523</strain>
    </source>
</reference>
<dbReference type="Pfam" id="PF00440">
    <property type="entry name" value="TetR_N"/>
    <property type="match status" value="1"/>
</dbReference>
<dbReference type="InterPro" id="IPR009057">
    <property type="entry name" value="Homeodomain-like_sf"/>
</dbReference>
<dbReference type="Gene3D" id="1.10.357.10">
    <property type="entry name" value="Tetracycline Repressor, domain 2"/>
    <property type="match status" value="1"/>
</dbReference>
<dbReference type="PANTHER" id="PTHR43479">
    <property type="entry name" value="ACREF/ENVCD OPERON REPRESSOR-RELATED"/>
    <property type="match status" value="1"/>
</dbReference>
<evidence type="ECO:0000313" key="5">
    <source>
        <dbReference type="Proteomes" id="UP001379533"/>
    </source>
</evidence>
<dbReference type="RefSeq" id="WP_394850908.1">
    <property type="nucleotide sequence ID" value="NZ_CP089982.1"/>
</dbReference>
<dbReference type="SUPFAM" id="SSF46689">
    <property type="entry name" value="Homeodomain-like"/>
    <property type="match status" value="1"/>
</dbReference>
<dbReference type="InterPro" id="IPR001647">
    <property type="entry name" value="HTH_TetR"/>
</dbReference>
<accession>A0ABZ2KVD4</accession>
<feature type="DNA-binding region" description="H-T-H motif" evidence="2">
    <location>
        <begin position="35"/>
        <end position="54"/>
    </location>
</feature>
<dbReference type="PANTHER" id="PTHR43479:SF11">
    <property type="entry name" value="ACREF_ENVCD OPERON REPRESSOR-RELATED"/>
    <property type="match status" value="1"/>
</dbReference>
<dbReference type="Proteomes" id="UP001379533">
    <property type="component" value="Chromosome"/>
</dbReference>
<protein>
    <submittedName>
        <fullName evidence="4">TetR/AcrR family transcriptional regulator</fullName>
    </submittedName>
</protein>